<feature type="coiled-coil region" evidence="9">
    <location>
        <begin position="827"/>
        <end position="854"/>
    </location>
</feature>
<dbReference type="PANTHER" id="PTHR32108">
    <property type="entry name" value="DNA-DIRECTED RNA POLYMERASE SUBUNIT ALPHA"/>
    <property type="match status" value="1"/>
</dbReference>
<evidence type="ECO:0000259" key="11">
    <source>
        <dbReference type="PROSITE" id="PS50808"/>
    </source>
</evidence>
<evidence type="ECO:0000256" key="6">
    <source>
        <dbReference type="ARBA" id="ARBA00023125"/>
    </source>
</evidence>
<dbReference type="SUPFAM" id="SSF53098">
    <property type="entry name" value="Ribonuclease H-like"/>
    <property type="match status" value="1"/>
</dbReference>
<feature type="domain" description="BED-type" evidence="11">
    <location>
        <begin position="84"/>
        <end position="143"/>
    </location>
</feature>
<feature type="compositionally biased region" description="Polar residues" evidence="10">
    <location>
        <begin position="7"/>
        <end position="41"/>
    </location>
</feature>
<dbReference type="Proteomes" id="UP000436088">
    <property type="component" value="Unassembled WGS sequence"/>
</dbReference>
<dbReference type="InterPro" id="IPR021109">
    <property type="entry name" value="Peptidase_aspartic_dom_sf"/>
</dbReference>
<feature type="region of interest" description="Disordered" evidence="10">
    <location>
        <begin position="1"/>
        <end position="83"/>
    </location>
</feature>
<dbReference type="SUPFAM" id="SSF57667">
    <property type="entry name" value="beta-beta-alpha zinc fingers"/>
    <property type="match status" value="1"/>
</dbReference>
<feature type="coiled-coil region" evidence="9">
    <location>
        <begin position="1011"/>
        <end position="1038"/>
    </location>
</feature>
<dbReference type="InterPro" id="IPR036236">
    <property type="entry name" value="Znf_C2H2_sf"/>
</dbReference>
<keyword evidence="9" id="KW-0175">Coiled coil</keyword>
<evidence type="ECO:0000313" key="12">
    <source>
        <dbReference type="EMBL" id="KAE8705607.1"/>
    </source>
</evidence>
<dbReference type="InterPro" id="IPR012337">
    <property type="entry name" value="RNaseH-like_sf"/>
</dbReference>
<dbReference type="SMART" id="SM00614">
    <property type="entry name" value="ZnF_BED"/>
    <property type="match status" value="1"/>
</dbReference>
<evidence type="ECO:0000256" key="8">
    <source>
        <dbReference type="PROSITE-ProRule" id="PRU00027"/>
    </source>
</evidence>
<comment type="subcellular location">
    <subcellularLocation>
        <location evidence="1">Nucleus</location>
    </subcellularLocation>
</comment>
<gene>
    <name evidence="12" type="ORF">F3Y22_tig00110419pilonHSYRG00029</name>
</gene>
<dbReference type="Pfam" id="PF14372">
    <property type="entry name" value="hAT-like_RNase-H"/>
    <property type="match status" value="1"/>
</dbReference>
<evidence type="ECO:0000256" key="5">
    <source>
        <dbReference type="ARBA" id="ARBA00022833"/>
    </source>
</evidence>
<dbReference type="PROSITE" id="PS50808">
    <property type="entry name" value="ZF_BED"/>
    <property type="match status" value="1"/>
</dbReference>
<dbReference type="Pfam" id="PF05699">
    <property type="entry name" value="Dimer_Tnp_hAT"/>
    <property type="match status" value="1"/>
</dbReference>
<reference evidence="12" key="1">
    <citation type="submission" date="2019-09" db="EMBL/GenBank/DDBJ databases">
        <title>Draft genome information of white flower Hibiscus syriacus.</title>
        <authorList>
            <person name="Kim Y.-M."/>
        </authorList>
    </citation>
    <scope>NUCLEOTIDE SEQUENCE [LARGE SCALE GENOMIC DNA]</scope>
    <source>
        <strain evidence="12">YM2019G1</strain>
    </source>
</reference>
<dbReference type="InterPro" id="IPR003656">
    <property type="entry name" value="Znf_BED"/>
</dbReference>
<evidence type="ECO:0000256" key="1">
    <source>
        <dbReference type="ARBA" id="ARBA00004123"/>
    </source>
</evidence>
<keyword evidence="4 8" id="KW-0863">Zinc-finger</keyword>
<dbReference type="GO" id="GO:0003677">
    <property type="term" value="F:DNA binding"/>
    <property type="evidence" value="ECO:0007669"/>
    <property type="project" value="UniProtKB-KW"/>
</dbReference>
<evidence type="ECO:0000256" key="4">
    <source>
        <dbReference type="ARBA" id="ARBA00022771"/>
    </source>
</evidence>
<sequence>MDIGDTLDSSTSKSYAISPLPQGSSPDIHNLMPSLSPTPSVSPEPKLVEEVPETTTKVAPDDAQNKSSMAIMGPPQIPPRISKKLTSPVWNHFEKVTMNGEEKAKCVHCSRYYFAKGKNGTSHLKDHIELRCSRKHSAYVDLRQKLLSINRKQNSTSQLENHMFSQEASRKELANMVILHEYPLSSVDHIGFQRFVNSLNPSFNITTHNTLKSNIMKMFNSEKASLKKLFDGHVGRVAITSDMWTVSNQKKRIHATPSRVQKFEDKSRASKIDYSRKLQLNCKTRWNSTYLMLVSAMPYRNVFGNLKTQNPMLKFIVPTPRDWELAEIICDKLKRFHKITELFSGRKYPTANLFFRQVCEIKMVLKKWQDSEGEQLIKDMAEKMIEKFDNYDGVSLGKRQAGSDSFGSGDEGDTWTQIKKKKKVNVIYYLEDDALPESNAFDMIHYWKIDLKYPTLRKIAKDILGIHVSTVASKSAFSMGGRVKLLLRMHMHFATILEDFDVEDERSPSSVVLDADANSYHPFPYPLHPLHPRMMDGSDMDEIFGGYEPLLVMRQYNGRQCIPVTTGLHSSEFVFHGNNYNKNILEAVRAWKKTFRTRAEAAKVMLTPDYEEWRSVIKNENILLPDPNEDIPMEERIWIVPSEVEILRAEFEVENEVRKEKVESNLKDLKKDYYELQKSRSTVGSSRTSAQLTKELNAEKHRVKNLKARNDRLLKSLEKGKQKIEELELAKRERIIKYKGFEAEKTIKFRGFEAEINNMLVELDVRGQRIEEFDTERNIWELEKKYFNTTLEARQETTNNWIKSVGLKTQNSMITSQENVLWGPSDLQESLEENALLQKRIQRLESALQSCQNAARSNMVAEAIIQMSEVARYIGELAVEAKVIEHHINPASKCGKKMSWLISEIAELNRRARKVSKKMDDKLDRLEQEQKCMQAEIIRITTESGPPPGFTPIHIFARSSVPQEARSHACVSNENQQHQKGSTFPNSYQPVPDARLGEFSTEHLIPDLNELAEKEKANEEISQQLKNLEEMVKSIEVIEPFYGSDARELSLVPDLIIPMKFKVPEFKKYDGTTCPLSHITMFCQRMADHVLIEAVDGSSLKKPVYRKKENEVNNANLYNKNTLKSVTITQPRDERNDTNITRNDSRGPLKENERISLTPLPIPYSEIYSSATAVPSLVVKNLINTGGLQFDSSDVSMHPLPNHGCKGVNAVHEENKRKTKTVVDKIKSPFSWLCPEFRGLLKKLIDNKKIELFEKDEEKRGEDVCKIENFKPMHRTNKHVVITVRPFVMNYVSVTPKVVITAPSPFSFKDAHMVPWNYTVNVSMIRGSGSLEKTKVAEENKKTPGHNLMNEIVSEVGHFTKSERCNSLKSSKETDMVKAKGKAAVVPQKIFNDEPPPLINDPVTEAQDFLKFLKHMNKLDQIVGDITADNYITFTDDEIPYSGMGSVKALNITTHCRGHVLPDVLIDNGSALNVMPMATLRRLPVDNSHIRAYQNVVRAFDGTQRDMLGKMEVPLLIRPTVYNIDFLVMDINPSYNCLLGIPWIHSAGAVPSFLYQKLKFVIDGQLISIGAKEEIIASVTTDTPYIETNENALECSFRALEFASATFIAEGNKIPRPRLSDCTKMTV</sequence>
<dbReference type="InterPro" id="IPR025525">
    <property type="entry name" value="hAT-like_transposase_RNase-H"/>
</dbReference>
<keyword evidence="13" id="KW-1185">Reference proteome</keyword>
<evidence type="ECO:0000256" key="3">
    <source>
        <dbReference type="ARBA" id="ARBA00022723"/>
    </source>
</evidence>
<dbReference type="PANTHER" id="PTHR32108:SF9">
    <property type="entry name" value="REVERSE TRANSCRIPTASE RNASE H-LIKE DOMAIN-CONTAINING PROTEIN"/>
    <property type="match status" value="1"/>
</dbReference>
<evidence type="ECO:0000256" key="9">
    <source>
        <dbReference type="SAM" id="Coils"/>
    </source>
</evidence>
<dbReference type="Pfam" id="PF02892">
    <property type="entry name" value="zf-BED"/>
    <property type="match status" value="1"/>
</dbReference>
<dbReference type="GO" id="GO:0046983">
    <property type="term" value="F:protein dimerization activity"/>
    <property type="evidence" value="ECO:0007669"/>
    <property type="project" value="InterPro"/>
</dbReference>
<feature type="coiled-coil region" evidence="9">
    <location>
        <begin position="905"/>
        <end position="943"/>
    </location>
</feature>
<keyword evidence="3" id="KW-0479">Metal-binding</keyword>
<dbReference type="InterPro" id="IPR008906">
    <property type="entry name" value="HATC_C_dom"/>
</dbReference>
<comment type="caution">
    <text evidence="12">The sequence shown here is derived from an EMBL/GenBank/DDBJ whole genome shotgun (WGS) entry which is preliminary data.</text>
</comment>
<dbReference type="EMBL" id="VEPZ02000980">
    <property type="protein sequence ID" value="KAE8705607.1"/>
    <property type="molecule type" value="Genomic_DNA"/>
</dbReference>
<organism evidence="12 13">
    <name type="scientific">Hibiscus syriacus</name>
    <name type="common">Rose of Sharon</name>
    <dbReference type="NCBI Taxonomy" id="106335"/>
    <lineage>
        <taxon>Eukaryota</taxon>
        <taxon>Viridiplantae</taxon>
        <taxon>Streptophyta</taxon>
        <taxon>Embryophyta</taxon>
        <taxon>Tracheophyta</taxon>
        <taxon>Spermatophyta</taxon>
        <taxon>Magnoliopsida</taxon>
        <taxon>eudicotyledons</taxon>
        <taxon>Gunneridae</taxon>
        <taxon>Pentapetalae</taxon>
        <taxon>rosids</taxon>
        <taxon>malvids</taxon>
        <taxon>Malvales</taxon>
        <taxon>Malvaceae</taxon>
        <taxon>Malvoideae</taxon>
        <taxon>Hibiscus</taxon>
    </lineage>
</organism>
<evidence type="ECO:0000256" key="2">
    <source>
        <dbReference type="ARBA" id="ARBA00011738"/>
    </source>
</evidence>
<evidence type="ECO:0000313" key="13">
    <source>
        <dbReference type="Proteomes" id="UP000436088"/>
    </source>
</evidence>
<dbReference type="GO" id="GO:0008270">
    <property type="term" value="F:zinc ion binding"/>
    <property type="evidence" value="ECO:0007669"/>
    <property type="project" value="UniProtKB-KW"/>
</dbReference>
<protein>
    <recommendedName>
        <fullName evidence="11">BED-type domain-containing protein</fullName>
    </recommendedName>
</protein>
<name>A0A6A3AQJ2_HIBSY</name>
<feature type="coiled-coil region" evidence="9">
    <location>
        <begin position="652"/>
        <end position="730"/>
    </location>
</feature>
<evidence type="ECO:0000256" key="10">
    <source>
        <dbReference type="SAM" id="MobiDB-lite"/>
    </source>
</evidence>
<dbReference type="GO" id="GO:0005634">
    <property type="term" value="C:nucleus"/>
    <property type="evidence" value="ECO:0007669"/>
    <property type="project" value="UniProtKB-SubCell"/>
</dbReference>
<dbReference type="CDD" id="cd00303">
    <property type="entry name" value="retropepsin_like"/>
    <property type="match status" value="1"/>
</dbReference>
<dbReference type="Gene3D" id="2.40.70.10">
    <property type="entry name" value="Acid Proteases"/>
    <property type="match status" value="1"/>
</dbReference>
<keyword evidence="6" id="KW-0238">DNA-binding</keyword>
<accession>A0A6A3AQJ2</accession>
<keyword evidence="7" id="KW-0539">Nucleus</keyword>
<keyword evidence="5" id="KW-0862">Zinc</keyword>
<comment type="subunit">
    <text evidence="2">Homodimer.</text>
</comment>
<evidence type="ECO:0000256" key="7">
    <source>
        <dbReference type="ARBA" id="ARBA00023242"/>
    </source>
</evidence>
<proteinExistence type="predicted"/>